<dbReference type="EMBL" id="JAJJMN010000001">
    <property type="protein sequence ID" value="MCC9018858.1"/>
    <property type="molecule type" value="Genomic_DNA"/>
</dbReference>
<sequence length="98" mass="10790">MTPLLHRYGWFVLTAQEQMILKDVPVVLVTPTTLTVADHGKDMADMITEGITSWMQTNNPQTNAGTFAFMLTAYSVTDSYVPILQIPLSLSLTAVTTN</sequence>
<name>A0ABS8M1Z6_9FLAO</name>
<dbReference type="RefSeq" id="WP_230000163.1">
    <property type="nucleotide sequence ID" value="NZ_JAJJMN010000001.1"/>
</dbReference>
<organism evidence="1 2">
    <name type="scientific">Flavobacterium lipolyticum</name>
    <dbReference type="NCBI Taxonomy" id="2893754"/>
    <lineage>
        <taxon>Bacteria</taxon>
        <taxon>Pseudomonadati</taxon>
        <taxon>Bacteroidota</taxon>
        <taxon>Flavobacteriia</taxon>
        <taxon>Flavobacteriales</taxon>
        <taxon>Flavobacteriaceae</taxon>
        <taxon>Flavobacterium</taxon>
    </lineage>
</organism>
<evidence type="ECO:0000313" key="1">
    <source>
        <dbReference type="EMBL" id="MCC9018858.1"/>
    </source>
</evidence>
<evidence type="ECO:0000313" key="2">
    <source>
        <dbReference type="Proteomes" id="UP001430700"/>
    </source>
</evidence>
<keyword evidence="2" id="KW-1185">Reference proteome</keyword>
<gene>
    <name evidence="1" type="ORF">LNQ34_13895</name>
</gene>
<reference evidence="1" key="1">
    <citation type="submission" date="2021-11" db="EMBL/GenBank/DDBJ databases">
        <title>Description of novel Flavobacterium species.</title>
        <authorList>
            <person name="Saticioglu I.B."/>
            <person name="Ay H."/>
            <person name="Altun S."/>
            <person name="Duman M."/>
        </authorList>
    </citation>
    <scope>NUCLEOTIDE SEQUENCE</scope>
    <source>
        <strain evidence="1">F-126</strain>
    </source>
</reference>
<proteinExistence type="predicted"/>
<dbReference type="Proteomes" id="UP001430700">
    <property type="component" value="Unassembled WGS sequence"/>
</dbReference>
<comment type="caution">
    <text evidence="1">The sequence shown here is derived from an EMBL/GenBank/DDBJ whole genome shotgun (WGS) entry which is preliminary data.</text>
</comment>
<accession>A0ABS8M1Z6</accession>
<protein>
    <submittedName>
        <fullName evidence="1">Uncharacterized protein</fullName>
    </submittedName>
</protein>